<keyword evidence="1" id="KW-0812">Transmembrane</keyword>
<accession>A0A246B8W8</accession>
<name>A0A246B8W8_9FLAO</name>
<protein>
    <recommendedName>
        <fullName evidence="2">TonB C-terminal domain-containing protein</fullName>
    </recommendedName>
</protein>
<dbReference type="Pfam" id="PF03544">
    <property type="entry name" value="TonB_C"/>
    <property type="match status" value="1"/>
</dbReference>
<sequence length="270" mass="29567">MKNLFKSEQDNRFNEILFENRNKNYGAYVLRNQEGEILQKSLLIGVALFAAMALTPLLINSFSTKTVVTAPTPSGHILKPVDQAPEKKPEIVKPIVPPKVNTYDSRVATPTRNAIEPKPVTKQDIADAVPGVTTSLDNPPVSVVSPPQIEIPVVKTPAVVSPKIVDNNPVTTVDVEAKFNGGIDAFRNKVVGNFDTGNFEGSGDLMKTVVTFIVEKDGTISNIKANGDNSQFNKEAEQTIRSIKGKWTPAKLNGENVRSYFKFPISMQFE</sequence>
<keyword evidence="1" id="KW-1133">Transmembrane helix</keyword>
<keyword evidence="1" id="KW-0472">Membrane</keyword>
<dbReference type="AlphaFoldDB" id="A0A246B8W8"/>
<dbReference type="Proteomes" id="UP000197587">
    <property type="component" value="Unassembled WGS sequence"/>
</dbReference>
<evidence type="ECO:0000313" key="4">
    <source>
        <dbReference type="Proteomes" id="UP000197587"/>
    </source>
</evidence>
<reference evidence="3 4" key="2">
    <citation type="submission" date="2017-05" db="EMBL/GenBank/DDBJ databases">
        <title>Genome of Chryseobacterium haifense.</title>
        <authorList>
            <person name="Newman J.D."/>
        </authorList>
    </citation>
    <scope>NUCLEOTIDE SEQUENCE [LARGE SCALE GENOMIC DNA]</scope>
    <source>
        <strain evidence="3 4">DSM 19056</strain>
    </source>
</reference>
<organism evidence="3 4">
    <name type="scientific">Kaistella haifensis DSM 19056</name>
    <dbReference type="NCBI Taxonomy" id="1450526"/>
    <lineage>
        <taxon>Bacteria</taxon>
        <taxon>Pseudomonadati</taxon>
        <taxon>Bacteroidota</taxon>
        <taxon>Flavobacteriia</taxon>
        <taxon>Flavobacteriales</taxon>
        <taxon>Weeksellaceae</taxon>
        <taxon>Chryseobacterium group</taxon>
        <taxon>Kaistella</taxon>
    </lineage>
</organism>
<dbReference type="SUPFAM" id="SSF74653">
    <property type="entry name" value="TolA/TonB C-terminal domain"/>
    <property type="match status" value="1"/>
</dbReference>
<dbReference type="EMBL" id="JASZ02000017">
    <property type="protein sequence ID" value="OWK97916.1"/>
    <property type="molecule type" value="Genomic_DNA"/>
</dbReference>
<comment type="caution">
    <text evidence="3">The sequence shown here is derived from an EMBL/GenBank/DDBJ whole genome shotgun (WGS) entry which is preliminary data.</text>
</comment>
<dbReference type="RefSeq" id="WP_088264304.1">
    <property type="nucleotide sequence ID" value="NZ_JASZ02000017.1"/>
</dbReference>
<feature type="domain" description="TonB C-terminal" evidence="2">
    <location>
        <begin position="208"/>
        <end position="265"/>
    </location>
</feature>
<dbReference type="InterPro" id="IPR037682">
    <property type="entry name" value="TonB_C"/>
</dbReference>
<evidence type="ECO:0000259" key="2">
    <source>
        <dbReference type="Pfam" id="PF03544"/>
    </source>
</evidence>
<dbReference type="GO" id="GO:0055085">
    <property type="term" value="P:transmembrane transport"/>
    <property type="evidence" value="ECO:0007669"/>
    <property type="project" value="InterPro"/>
</dbReference>
<gene>
    <name evidence="3" type="ORF">AP75_08600</name>
</gene>
<evidence type="ECO:0000313" key="3">
    <source>
        <dbReference type="EMBL" id="OWK97916.1"/>
    </source>
</evidence>
<proteinExistence type="predicted"/>
<dbReference type="Gene3D" id="3.30.1150.10">
    <property type="match status" value="1"/>
</dbReference>
<evidence type="ECO:0000256" key="1">
    <source>
        <dbReference type="SAM" id="Phobius"/>
    </source>
</evidence>
<feature type="transmembrane region" description="Helical" evidence="1">
    <location>
        <begin position="41"/>
        <end position="59"/>
    </location>
</feature>
<keyword evidence="4" id="KW-1185">Reference proteome</keyword>
<reference evidence="3 4" key="1">
    <citation type="submission" date="2014-01" db="EMBL/GenBank/DDBJ databases">
        <authorList>
            <consortium name="Genome Consortium for Active Teaching"/>
            <person name="Sontag T.C."/>
            <person name="Newman J.D."/>
        </authorList>
    </citation>
    <scope>NUCLEOTIDE SEQUENCE [LARGE SCALE GENOMIC DNA]</scope>
    <source>
        <strain evidence="3 4">DSM 19056</strain>
    </source>
</reference>